<evidence type="ECO:0000256" key="4">
    <source>
        <dbReference type="ARBA" id="ARBA00022833"/>
    </source>
</evidence>
<organism evidence="9 10">
    <name type="scientific">Companilactobacillus mishanensis</name>
    <dbReference type="NCBI Taxonomy" id="2486008"/>
    <lineage>
        <taxon>Bacteria</taxon>
        <taxon>Bacillati</taxon>
        <taxon>Bacillota</taxon>
        <taxon>Bacilli</taxon>
        <taxon>Lactobacillales</taxon>
        <taxon>Lactobacillaceae</taxon>
        <taxon>Companilactobacillus</taxon>
    </lineage>
</organism>
<dbReference type="GO" id="GO:0008270">
    <property type="term" value="F:zinc ion binding"/>
    <property type="evidence" value="ECO:0007669"/>
    <property type="project" value="UniProtKB-KW"/>
</dbReference>
<comment type="caution">
    <text evidence="9">The sequence shown here is derived from an EMBL/GenBank/DDBJ whole genome shotgun (WGS) entry which is preliminary data.</text>
</comment>
<gene>
    <name evidence="7 9" type="primary">recR</name>
    <name evidence="9" type="ORF">FHL02_07935</name>
</gene>
<evidence type="ECO:0000313" key="10">
    <source>
        <dbReference type="Proteomes" id="UP000380386"/>
    </source>
</evidence>
<evidence type="ECO:0000256" key="5">
    <source>
        <dbReference type="ARBA" id="ARBA00023172"/>
    </source>
</evidence>
<dbReference type="SMART" id="SM00493">
    <property type="entry name" value="TOPRIM"/>
    <property type="match status" value="1"/>
</dbReference>
<keyword evidence="4 7" id="KW-0862">Zinc</keyword>
<reference evidence="9 10" key="1">
    <citation type="journal article" date="2019" name="Syst. Appl. Microbiol.">
        <title>Polyphasic characterization of two novel Lactobacillus spp. isolated from blown salami packages: Description of Lactobacillus halodurans sp. nov. and Lactobacillus salsicarnum sp. nov.</title>
        <authorList>
            <person name="Schuster J.A."/>
            <person name="Klingl A."/>
            <person name="Vogel R.F."/>
            <person name="Ehrmann M.A."/>
        </authorList>
    </citation>
    <scope>NUCLEOTIDE SEQUENCE [LARGE SCALE GENOMIC DNA]</scope>
    <source>
        <strain evidence="9 10">TMW 1.2118</strain>
    </source>
</reference>
<dbReference type="Pfam" id="PF13662">
    <property type="entry name" value="Toprim_4"/>
    <property type="match status" value="1"/>
</dbReference>
<dbReference type="Gene3D" id="6.10.250.240">
    <property type="match status" value="1"/>
</dbReference>
<dbReference type="HAMAP" id="MF_00017">
    <property type="entry name" value="RecR"/>
    <property type="match status" value="1"/>
</dbReference>
<dbReference type="InterPro" id="IPR034137">
    <property type="entry name" value="TOPRIM_RecR"/>
</dbReference>
<evidence type="ECO:0000256" key="1">
    <source>
        <dbReference type="ARBA" id="ARBA00022723"/>
    </source>
</evidence>
<dbReference type="InterPro" id="IPR000093">
    <property type="entry name" value="DNA_Rcmb_RecR"/>
</dbReference>
<comment type="similarity">
    <text evidence="7">Belongs to the RecR family.</text>
</comment>
<keyword evidence="2 7" id="KW-0227">DNA damage</keyword>
<keyword evidence="3 7" id="KW-0863">Zinc-finger</keyword>
<dbReference type="PROSITE" id="PS50880">
    <property type="entry name" value="TOPRIM"/>
    <property type="match status" value="1"/>
</dbReference>
<dbReference type="Gene3D" id="3.40.1360.10">
    <property type="match status" value="1"/>
</dbReference>
<dbReference type="EMBL" id="VDFM01000009">
    <property type="protein sequence ID" value="MQS52949.1"/>
    <property type="molecule type" value="Genomic_DNA"/>
</dbReference>
<protein>
    <recommendedName>
        <fullName evidence="7">Recombination protein RecR</fullName>
    </recommendedName>
</protein>
<dbReference type="CDD" id="cd01025">
    <property type="entry name" value="TOPRIM_recR"/>
    <property type="match status" value="1"/>
</dbReference>
<dbReference type="Proteomes" id="UP000380386">
    <property type="component" value="Unassembled WGS sequence"/>
</dbReference>
<dbReference type="SUPFAM" id="SSF111304">
    <property type="entry name" value="Recombination protein RecR"/>
    <property type="match status" value="1"/>
</dbReference>
<dbReference type="PROSITE" id="PS01300">
    <property type="entry name" value="RECR"/>
    <property type="match status" value="1"/>
</dbReference>
<comment type="function">
    <text evidence="7">May play a role in DNA repair. It seems to be involved in an RecBC-independent recombinational process of DNA repair. It may act with RecF and RecO.</text>
</comment>
<evidence type="ECO:0000313" key="9">
    <source>
        <dbReference type="EMBL" id="MQS52949.1"/>
    </source>
</evidence>
<name>A0A5P0ZIN7_9LACO</name>
<dbReference type="GO" id="GO:0003677">
    <property type="term" value="F:DNA binding"/>
    <property type="evidence" value="ECO:0007669"/>
    <property type="project" value="UniProtKB-UniRule"/>
</dbReference>
<evidence type="ECO:0000256" key="7">
    <source>
        <dbReference type="HAMAP-Rule" id="MF_00017"/>
    </source>
</evidence>
<dbReference type="InterPro" id="IPR023627">
    <property type="entry name" value="Rcmb_RecR"/>
</dbReference>
<dbReference type="AlphaFoldDB" id="A0A5P0ZIN7"/>
<evidence type="ECO:0000256" key="3">
    <source>
        <dbReference type="ARBA" id="ARBA00022771"/>
    </source>
</evidence>
<dbReference type="InterPro" id="IPR006171">
    <property type="entry name" value="TOPRIM_dom"/>
</dbReference>
<dbReference type="OrthoDB" id="9802672at2"/>
<proteinExistence type="inferred from homology"/>
<evidence type="ECO:0000259" key="8">
    <source>
        <dbReference type="PROSITE" id="PS50880"/>
    </source>
</evidence>
<dbReference type="GO" id="GO:0006310">
    <property type="term" value="P:DNA recombination"/>
    <property type="evidence" value="ECO:0007669"/>
    <property type="project" value="UniProtKB-UniRule"/>
</dbReference>
<dbReference type="InterPro" id="IPR015967">
    <property type="entry name" value="Rcmb_RecR_Znf"/>
</dbReference>
<accession>A0A5P0ZIN7</accession>
<evidence type="ECO:0000256" key="6">
    <source>
        <dbReference type="ARBA" id="ARBA00023204"/>
    </source>
</evidence>
<feature type="zinc finger region" description="C4-type" evidence="7">
    <location>
        <begin position="57"/>
        <end position="72"/>
    </location>
</feature>
<dbReference type="Pfam" id="PF21175">
    <property type="entry name" value="RecR_C"/>
    <property type="match status" value="1"/>
</dbReference>
<dbReference type="Gene3D" id="1.10.8.420">
    <property type="entry name" value="RecR Domain 1"/>
    <property type="match status" value="1"/>
</dbReference>
<dbReference type="Pfam" id="PF02132">
    <property type="entry name" value="RecR_ZnF"/>
    <property type="match status" value="1"/>
</dbReference>
<dbReference type="GO" id="GO:0006281">
    <property type="term" value="P:DNA repair"/>
    <property type="evidence" value="ECO:0007669"/>
    <property type="project" value="UniProtKB-UniRule"/>
</dbReference>
<sequence length="199" mass="21752">MNYPEPITKLIDSYMLLPGIGRKTATRMAFYTLTMDKDDVQEFSENLLSAKNDLRSCSICGNITTEETCSICRDESRDQSTILVVEQPKDIMAIDDMNGYNGLYHVLGGVLSPVDGVGPENLNIKLLLNRLRDNSAVKELIIATNANPDGEATAQYLAKLVKPAGIKVTRLAHGLAVGSDIEYADGMTLKSAVQGRREI</sequence>
<keyword evidence="5 7" id="KW-0233">DNA recombination</keyword>
<dbReference type="Pfam" id="PF21176">
    <property type="entry name" value="RecR_HhH"/>
    <property type="match status" value="1"/>
</dbReference>
<dbReference type="PANTHER" id="PTHR30446:SF0">
    <property type="entry name" value="RECOMBINATION PROTEIN RECR"/>
    <property type="match status" value="1"/>
</dbReference>
<dbReference type="NCBIfam" id="TIGR00615">
    <property type="entry name" value="recR"/>
    <property type="match status" value="1"/>
</dbReference>
<keyword evidence="6 7" id="KW-0234">DNA repair</keyword>
<keyword evidence="1 7" id="KW-0479">Metal-binding</keyword>
<evidence type="ECO:0000256" key="2">
    <source>
        <dbReference type="ARBA" id="ARBA00022763"/>
    </source>
</evidence>
<dbReference type="PANTHER" id="PTHR30446">
    <property type="entry name" value="RECOMBINATION PROTEIN RECR"/>
    <property type="match status" value="1"/>
</dbReference>
<feature type="domain" description="Toprim" evidence="8">
    <location>
        <begin position="80"/>
        <end position="176"/>
    </location>
</feature>
<dbReference type="RefSeq" id="WP_153383503.1">
    <property type="nucleotide sequence ID" value="NZ_VDFM01000009.1"/>
</dbReference>
<dbReference type="Gene3D" id="3.30.60.80">
    <property type="match status" value="1"/>
</dbReference>